<keyword evidence="3 7" id="KW-0863">Zinc-finger</keyword>
<dbReference type="InterPro" id="IPR057618">
    <property type="entry name" value="Znf_POGZ/Z280C-D-like"/>
</dbReference>
<dbReference type="GO" id="GO:0000981">
    <property type="term" value="F:DNA-binding transcription factor activity, RNA polymerase II-specific"/>
    <property type="evidence" value="ECO:0007669"/>
    <property type="project" value="TreeGrafter"/>
</dbReference>
<feature type="region of interest" description="Disordered" evidence="8">
    <location>
        <begin position="1110"/>
        <end position="1154"/>
    </location>
</feature>
<dbReference type="PANTHER" id="PTHR24388:SF90">
    <property type="entry name" value="C2H2-TYPE DOMAIN-CONTAINING PROTEIN"/>
    <property type="match status" value="1"/>
</dbReference>
<evidence type="ECO:0000313" key="11">
    <source>
        <dbReference type="Proteomes" id="UP000801492"/>
    </source>
</evidence>
<keyword evidence="4" id="KW-0862">Zinc</keyword>
<dbReference type="AlphaFoldDB" id="A0A8K0CAC7"/>
<keyword evidence="2" id="KW-0677">Repeat</keyword>
<dbReference type="PROSITE" id="PS50157">
    <property type="entry name" value="ZINC_FINGER_C2H2_2"/>
    <property type="match status" value="1"/>
</dbReference>
<evidence type="ECO:0000256" key="8">
    <source>
        <dbReference type="SAM" id="MobiDB-lite"/>
    </source>
</evidence>
<dbReference type="GO" id="GO:0008270">
    <property type="term" value="F:zinc ion binding"/>
    <property type="evidence" value="ECO:0007669"/>
    <property type="project" value="UniProtKB-KW"/>
</dbReference>
<accession>A0A8K0CAC7</accession>
<name>A0A8K0CAC7_IGNLU</name>
<comment type="similarity">
    <text evidence="6">Belongs to the snail C2H2-type zinc-finger protein family.</text>
</comment>
<dbReference type="PANTHER" id="PTHR24388">
    <property type="entry name" value="ZINC FINGER PROTEIN"/>
    <property type="match status" value="1"/>
</dbReference>
<organism evidence="10 11">
    <name type="scientific">Ignelater luminosus</name>
    <name type="common">Cucubano</name>
    <name type="synonym">Pyrophorus luminosus</name>
    <dbReference type="NCBI Taxonomy" id="2038154"/>
    <lineage>
        <taxon>Eukaryota</taxon>
        <taxon>Metazoa</taxon>
        <taxon>Ecdysozoa</taxon>
        <taxon>Arthropoda</taxon>
        <taxon>Hexapoda</taxon>
        <taxon>Insecta</taxon>
        <taxon>Pterygota</taxon>
        <taxon>Neoptera</taxon>
        <taxon>Endopterygota</taxon>
        <taxon>Coleoptera</taxon>
        <taxon>Polyphaga</taxon>
        <taxon>Elateriformia</taxon>
        <taxon>Elateroidea</taxon>
        <taxon>Elateridae</taxon>
        <taxon>Agrypninae</taxon>
        <taxon>Pyrophorini</taxon>
        <taxon>Ignelater</taxon>
    </lineage>
</organism>
<comment type="caution">
    <text evidence="10">The sequence shown here is derived from an EMBL/GenBank/DDBJ whole genome shotgun (WGS) entry which is preliminary data.</text>
</comment>
<dbReference type="OrthoDB" id="10032537at2759"/>
<dbReference type="Proteomes" id="UP000801492">
    <property type="component" value="Unassembled WGS sequence"/>
</dbReference>
<proteinExistence type="inferred from homology"/>
<protein>
    <recommendedName>
        <fullName evidence="9">C2H2-type domain-containing protein</fullName>
    </recommendedName>
</protein>
<feature type="compositionally biased region" description="Acidic residues" evidence="8">
    <location>
        <begin position="1128"/>
        <end position="1137"/>
    </location>
</feature>
<sequence length="1269" mass="142009">MPRKNLRRAASKEALKQMQLLSASAYEDDDNETETFEITSDDDVVSVDMPPKKKYRLSHRKSSDGNDRDVIVLKSVNPTEESLRLETWTEELSEVQLAAHAKVNQELKELNNKIELLTKQVSAEIIYQSENCTALELDNVIPPLSYTNAKKKASTISSSKAQQNVVLQQSKGNSAQNAYQLVMDPRLGLIVGTMTPTASPTVPPQLAKSQSPAPAPPAIQTRQTRRRGRNSVQINAIPQQQQTTPAKTSSVSSVIQLRPTESTAVGGLSTGATTTTVQKSNNVTSSAVVDLTADEGRPAADSREISFNKLQGKTFPSLVVVARPHLSVKDNVPDDRTKLDSKVKSVLMHVPTKFTEWLIQQGLVRSEQTCVNHPNTKLKLGMYSDVSKFPYSGGYVWISECCPHRFVSVFSGSLFEGSPHPPSVILKLIYHWACQTNVQNVVQWVKVDNLYVKGMNTWLRAICTVALHSHIAPLGGAGRRVEVGVISLGTTSQDGQQRQVKVEVLGLLETDLKRIRLRAVEPVVDGDRNYKKRFSKILEPLLHWVHPDSIIVTDLTVDKSTLHGMGFAHVLQSTSNDHNASNHTIMEYLRRIVPRMFQNTLSLLSRQIIQQFLDELVWREWYGTTAAQCFDNMLTHLSEQTRADIGQSLIMRLNKVAANPFKNWSIIPSTQPTTIISKPPVNEPPQPAISITSSTKRTSNRQRKIIVRSVSPPPEIQPQRPPRTISPDVPEQMVPLENYYYGTIEGHDPHANMKIGWNIKCSMCKSHFSNNIKLMNHLFSHAHSITGGIQQCRYCLSSVGSQEGLAKHIITSHPYETRFQDGFVCVICETRFPNSFSLGKHLSKEHVPSELPYQCGTCNFRCSSHRQAIDHFYNAHDSGITIQCPFCLKATSVWSGGRVMPQNLNYFMQHLQKHQKKAMAKKCSKCALWFIHKDTLKEHQINMHTTQRRKAGLIPWAAPRNGLMVPKSKQDRQVWEDSEREINFNTLIINAPNKLVCKECKVGLNSPKHFQSLESCSNRNCQYLTCCKNAMETHLKICKDLNTSLPIHMLAKEMHCVCGYSDDDGNILAKHLAECERKSAYPTADAAKGAIKTHSMLDVLGLVRRPEEPPAATAVVQNTNPPSISEVIEIDDNDEKEEEKSEDAVKEDSQTVEQDAKIVEQVAKTEEKEDFNKSTVTEVSDNTKMDVDDVIEVSESAKETSSDAKDAVEEKDDEVVIVNNAESDENEMEVDKSADKENEEVVHDMDKAENKDAEKMETDEIVANETENV</sequence>
<dbReference type="SMART" id="SM00355">
    <property type="entry name" value="ZnF_C2H2"/>
    <property type="match status" value="6"/>
</dbReference>
<keyword evidence="11" id="KW-1185">Reference proteome</keyword>
<feature type="region of interest" description="Disordered" evidence="8">
    <location>
        <begin position="194"/>
        <end position="254"/>
    </location>
</feature>
<evidence type="ECO:0000313" key="10">
    <source>
        <dbReference type="EMBL" id="KAF2881666.1"/>
    </source>
</evidence>
<evidence type="ECO:0000256" key="2">
    <source>
        <dbReference type="ARBA" id="ARBA00022737"/>
    </source>
</evidence>
<dbReference type="InterPro" id="IPR050527">
    <property type="entry name" value="Snail/Krueppel_Znf"/>
</dbReference>
<feature type="domain" description="C2H2-type" evidence="9">
    <location>
        <begin position="921"/>
        <end position="949"/>
    </location>
</feature>
<evidence type="ECO:0000256" key="5">
    <source>
        <dbReference type="ARBA" id="ARBA00023242"/>
    </source>
</evidence>
<dbReference type="GO" id="GO:0000978">
    <property type="term" value="F:RNA polymerase II cis-regulatory region sequence-specific DNA binding"/>
    <property type="evidence" value="ECO:0007669"/>
    <property type="project" value="TreeGrafter"/>
</dbReference>
<feature type="compositionally biased region" description="Basic and acidic residues" evidence="8">
    <location>
        <begin position="1195"/>
        <end position="1208"/>
    </location>
</feature>
<evidence type="ECO:0000256" key="4">
    <source>
        <dbReference type="ARBA" id="ARBA00022833"/>
    </source>
</evidence>
<feature type="compositionally biased region" description="Polar residues" evidence="8">
    <location>
        <begin position="230"/>
        <end position="254"/>
    </location>
</feature>
<evidence type="ECO:0000259" key="9">
    <source>
        <dbReference type="PROSITE" id="PS50157"/>
    </source>
</evidence>
<keyword evidence="1" id="KW-0479">Metal-binding</keyword>
<dbReference type="PROSITE" id="PS00028">
    <property type="entry name" value="ZINC_FINGER_C2H2_1"/>
    <property type="match status" value="3"/>
</dbReference>
<evidence type="ECO:0000256" key="7">
    <source>
        <dbReference type="PROSITE-ProRule" id="PRU00042"/>
    </source>
</evidence>
<evidence type="ECO:0000256" key="3">
    <source>
        <dbReference type="ARBA" id="ARBA00022771"/>
    </source>
</evidence>
<feature type="compositionally biased region" description="Basic and acidic residues" evidence="8">
    <location>
        <begin position="1229"/>
        <end position="1258"/>
    </location>
</feature>
<feature type="compositionally biased region" description="Acidic residues" evidence="8">
    <location>
        <begin position="26"/>
        <end position="45"/>
    </location>
</feature>
<evidence type="ECO:0000256" key="1">
    <source>
        <dbReference type="ARBA" id="ARBA00022723"/>
    </source>
</evidence>
<gene>
    <name evidence="10" type="ORF">ILUMI_24523</name>
</gene>
<feature type="region of interest" description="Disordered" evidence="8">
    <location>
        <begin position="1194"/>
        <end position="1269"/>
    </location>
</feature>
<feature type="compositionally biased region" description="Basic and acidic residues" evidence="8">
    <location>
        <begin position="1138"/>
        <end position="1154"/>
    </location>
</feature>
<dbReference type="Gene3D" id="3.30.160.60">
    <property type="entry name" value="Classic Zinc Finger"/>
    <property type="match status" value="1"/>
</dbReference>
<feature type="region of interest" description="Disordered" evidence="8">
    <location>
        <begin position="23"/>
        <end position="47"/>
    </location>
</feature>
<feature type="region of interest" description="Disordered" evidence="8">
    <location>
        <begin position="675"/>
        <end position="696"/>
    </location>
</feature>
<keyword evidence="5" id="KW-0539">Nucleus</keyword>
<dbReference type="Pfam" id="PF25429">
    <property type="entry name" value="zf-POGZ"/>
    <property type="match status" value="1"/>
</dbReference>
<reference evidence="10" key="1">
    <citation type="submission" date="2019-08" db="EMBL/GenBank/DDBJ databases">
        <title>The genome of the North American firefly Photinus pyralis.</title>
        <authorList>
            <consortium name="Photinus pyralis genome working group"/>
            <person name="Fallon T.R."/>
            <person name="Sander Lower S.E."/>
            <person name="Weng J.-K."/>
        </authorList>
    </citation>
    <scope>NUCLEOTIDE SEQUENCE</scope>
    <source>
        <strain evidence="10">TRF0915ILg1</strain>
        <tissue evidence="10">Whole body</tissue>
    </source>
</reference>
<dbReference type="InterPro" id="IPR013087">
    <property type="entry name" value="Znf_C2H2_type"/>
</dbReference>
<evidence type="ECO:0000256" key="6">
    <source>
        <dbReference type="ARBA" id="ARBA00037948"/>
    </source>
</evidence>
<feature type="compositionally biased region" description="Acidic residues" evidence="8">
    <location>
        <begin position="1259"/>
        <end position="1269"/>
    </location>
</feature>
<dbReference type="EMBL" id="VTPC01090711">
    <property type="protein sequence ID" value="KAF2881666.1"/>
    <property type="molecule type" value="Genomic_DNA"/>
</dbReference>